<evidence type="ECO:0000256" key="3">
    <source>
        <dbReference type="ARBA" id="ARBA00022833"/>
    </source>
</evidence>
<keyword evidence="2 4" id="KW-0863">Zinc-finger</keyword>
<accession>A0A2I0WZH8</accession>
<dbReference type="InterPro" id="IPR010666">
    <property type="entry name" value="Znf_GRF"/>
</dbReference>
<evidence type="ECO:0000256" key="1">
    <source>
        <dbReference type="ARBA" id="ARBA00022723"/>
    </source>
</evidence>
<keyword evidence="3" id="KW-0862">Zinc</keyword>
<evidence type="ECO:0000256" key="2">
    <source>
        <dbReference type="ARBA" id="ARBA00022771"/>
    </source>
</evidence>
<feature type="transmembrane region" description="Helical" evidence="5">
    <location>
        <begin position="96"/>
        <end position="114"/>
    </location>
</feature>
<name>A0A2I0WZH8_9ASPA</name>
<dbReference type="GO" id="GO:0008270">
    <property type="term" value="F:zinc ion binding"/>
    <property type="evidence" value="ECO:0007669"/>
    <property type="project" value="UniProtKB-KW"/>
</dbReference>
<keyword evidence="5" id="KW-0472">Membrane</keyword>
<dbReference type="Pfam" id="PF06839">
    <property type="entry name" value="Zn_ribbon_GRF"/>
    <property type="match status" value="1"/>
</dbReference>
<dbReference type="PROSITE" id="PS51999">
    <property type="entry name" value="ZF_GRF"/>
    <property type="match status" value="1"/>
</dbReference>
<dbReference type="PANTHER" id="PTHR33680">
    <property type="entry name" value="OS07G0190500 PROTEIN"/>
    <property type="match status" value="1"/>
</dbReference>
<evidence type="ECO:0000256" key="4">
    <source>
        <dbReference type="PROSITE-ProRule" id="PRU01343"/>
    </source>
</evidence>
<gene>
    <name evidence="7" type="ORF">MA16_Dca017449</name>
</gene>
<proteinExistence type="predicted"/>
<evidence type="ECO:0000259" key="6">
    <source>
        <dbReference type="PROSITE" id="PS51999"/>
    </source>
</evidence>
<sequence>MSSSRSTPSTRSLNNAIYCHFNLQCQIYTCYKANNRGRKFYRCPRNRSKDDCRYFKWIDEENDELQDLNHLSNGKASEDHSKQADSVTYELLQIKFLLVILILLVVVVAVNSLSKSCNCK</sequence>
<reference evidence="7 8" key="1">
    <citation type="journal article" date="2016" name="Sci. Rep.">
        <title>The Dendrobium catenatum Lindl. genome sequence provides insights into polysaccharide synthase, floral development and adaptive evolution.</title>
        <authorList>
            <person name="Zhang G.Q."/>
            <person name="Xu Q."/>
            <person name="Bian C."/>
            <person name="Tsai W.C."/>
            <person name="Yeh C.M."/>
            <person name="Liu K.W."/>
            <person name="Yoshida K."/>
            <person name="Zhang L.S."/>
            <person name="Chang S.B."/>
            <person name="Chen F."/>
            <person name="Shi Y."/>
            <person name="Su Y.Y."/>
            <person name="Zhang Y.Q."/>
            <person name="Chen L.J."/>
            <person name="Yin Y."/>
            <person name="Lin M."/>
            <person name="Huang H."/>
            <person name="Deng H."/>
            <person name="Wang Z.W."/>
            <person name="Zhu S.L."/>
            <person name="Zhao X."/>
            <person name="Deng C."/>
            <person name="Niu S.C."/>
            <person name="Huang J."/>
            <person name="Wang M."/>
            <person name="Liu G.H."/>
            <person name="Yang H.J."/>
            <person name="Xiao X.J."/>
            <person name="Hsiao Y.Y."/>
            <person name="Wu W.L."/>
            <person name="Chen Y.Y."/>
            <person name="Mitsuda N."/>
            <person name="Ohme-Takagi M."/>
            <person name="Luo Y.B."/>
            <person name="Van de Peer Y."/>
            <person name="Liu Z.J."/>
        </authorList>
    </citation>
    <scope>NUCLEOTIDE SEQUENCE [LARGE SCALE GENOMIC DNA]</scope>
    <source>
        <tissue evidence="7">The whole plant</tissue>
    </source>
</reference>
<evidence type="ECO:0000256" key="5">
    <source>
        <dbReference type="SAM" id="Phobius"/>
    </source>
</evidence>
<feature type="domain" description="GRF-type" evidence="6">
    <location>
        <begin position="19"/>
        <end position="61"/>
    </location>
</feature>
<keyword evidence="8" id="KW-1185">Reference proteome</keyword>
<dbReference type="Proteomes" id="UP000233837">
    <property type="component" value="Unassembled WGS sequence"/>
</dbReference>
<organism evidence="7 8">
    <name type="scientific">Dendrobium catenatum</name>
    <dbReference type="NCBI Taxonomy" id="906689"/>
    <lineage>
        <taxon>Eukaryota</taxon>
        <taxon>Viridiplantae</taxon>
        <taxon>Streptophyta</taxon>
        <taxon>Embryophyta</taxon>
        <taxon>Tracheophyta</taxon>
        <taxon>Spermatophyta</taxon>
        <taxon>Magnoliopsida</taxon>
        <taxon>Liliopsida</taxon>
        <taxon>Asparagales</taxon>
        <taxon>Orchidaceae</taxon>
        <taxon>Epidendroideae</taxon>
        <taxon>Malaxideae</taxon>
        <taxon>Dendrobiinae</taxon>
        <taxon>Dendrobium</taxon>
    </lineage>
</organism>
<keyword evidence="1" id="KW-0479">Metal-binding</keyword>
<keyword evidence="5" id="KW-1133">Transmembrane helix</keyword>
<dbReference type="PANTHER" id="PTHR33680:SF1">
    <property type="entry name" value="OS05G0489500 PROTEIN"/>
    <property type="match status" value="1"/>
</dbReference>
<evidence type="ECO:0000313" key="7">
    <source>
        <dbReference type="EMBL" id="PKU81074.1"/>
    </source>
</evidence>
<protein>
    <recommendedName>
        <fullName evidence="6">GRF-type domain-containing protein</fullName>
    </recommendedName>
</protein>
<keyword evidence="5" id="KW-0812">Transmembrane</keyword>
<dbReference type="AlphaFoldDB" id="A0A2I0WZH8"/>
<dbReference type="EMBL" id="KZ502286">
    <property type="protein sequence ID" value="PKU81074.1"/>
    <property type="molecule type" value="Genomic_DNA"/>
</dbReference>
<reference evidence="7 8" key="2">
    <citation type="journal article" date="2017" name="Nature">
        <title>The Apostasia genome and the evolution of orchids.</title>
        <authorList>
            <person name="Zhang G.Q."/>
            <person name="Liu K.W."/>
            <person name="Li Z."/>
            <person name="Lohaus R."/>
            <person name="Hsiao Y.Y."/>
            <person name="Niu S.C."/>
            <person name="Wang J.Y."/>
            <person name="Lin Y.C."/>
            <person name="Xu Q."/>
            <person name="Chen L.J."/>
            <person name="Yoshida K."/>
            <person name="Fujiwara S."/>
            <person name="Wang Z.W."/>
            <person name="Zhang Y.Q."/>
            <person name="Mitsuda N."/>
            <person name="Wang M."/>
            <person name="Liu G.H."/>
            <person name="Pecoraro L."/>
            <person name="Huang H.X."/>
            <person name="Xiao X.J."/>
            <person name="Lin M."/>
            <person name="Wu X.Y."/>
            <person name="Wu W.L."/>
            <person name="Chen Y.Y."/>
            <person name="Chang S.B."/>
            <person name="Sakamoto S."/>
            <person name="Ohme-Takagi M."/>
            <person name="Yagi M."/>
            <person name="Zeng S.J."/>
            <person name="Shen C.Y."/>
            <person name="Yeh C.M."/>
            <person name="Luo Y.B."/>
            <person name="Tsai W.C."/>
            <person name="Van de Peer Y."/>
            <person name="Liu Z.J."/>
        </authorList>
    </citation>
    <scope>NUCLEOTIDE SEQUENCE [LARGE SCALE GENOMIC DNA]</scope>
    <source>
        <tissue evidence="7">The whole plant</tissue>
    </source>
</reference>
<evidence type="ECO:0000313" key="8">
    <source>
        <dbReference type="Proteomes" id="UP000233837"/>
    </source>
</evidence>